<gene>
    <name evidence="2" type="ORF">BGK67_31430</name>
</gene>
<evidence type="ECO:0000313" key="3">
    <source>
        <dbReference type="Proteomes" id="UP000095705"/>
    </source>
</evidence>
<keyword evidence="3" id="KW-1185">Reference proteome</keyword>
<feature type="compositionally biased region" description="Basic and acidic residues" evidence="1">
    <location>
        <begin position="119"/>
        <end position="132"/>
    </location>
</feature>
<accession>A0A1E5Q0L5</accession>
<dbReference type="RefSeq" id="WP_069923406.1">
    <property type="nucleotide sequence ID" value="NZ_MEHK01000001.1"/>
</dbReference>
<feature type="region of interest" description="Disordered" evidence="1">
    <location>
        <begin position="114"/>
        <end position="141"/>
    </location>
</feature>
<dbReference type="OrthoDB" id="9855193at2"/>
<reference evidence="2 3" key="1">
    <citation type="submission" date="2016-08" db="EMBL/GenBank/DDBJ databases">
        <title>The complete genome of Streptomyces subrutilus 10-1-1.</title>
        <authorList>
            <person name="Chen X."/>
        </authorList>
    </citation>
    <scope>NUCLEOTIDE SEQUENCE [LARGE SCALE GENOMIC DNA]</scope>
    <source>
        <strain evidence="2 3">10-1-1</strain>
    </source>
</reference>
<evidence type="ECO:0000313" key="2">
    <source>
        <dbReference type="EMBL" id="OEJ35220.1"/>
    </source>
</evidence>
<comment type="caution">
    <text evidence="2">The sequence shown here is derived from an EMBL/GenBank/DDBJ whole genome shotgun (WGS) entry which is preliminary data.</text>
</comment>
<proteinExistence type="predicted"/>
<sequence length="165" mass="18252">MSERGETRVGTSGEDGLMYVPDEEEVLEAVGSLGRPSTAEEVATRVDERTGRGGAAPSASVVAVLGVLRELEKSARVKSYTPEQWRALGVSVHGAAPYTRLWWSVEQWRETAVSGGQRYQRDRRGREPRGSADEESPVTANLQRIAEQFREQYRSRNRFEGPGAS</sequence>
<dbReference type="EMBL" id="MEHK01000001">
    <property type="protein sequence ID" value="OEJ35220.1"/>
    <property type="molecule type" value="Genomic_DNA"/>
</dbReference>
<organism evidence="2 3">
    <name type="scientific">Streptomyces subrutilus</name>
    <dbReference type="NCBI Taxonomy" id="36818"/>
    <lineage>
        <taxon>Bacteria</taxon>
        <taxon>Bacillati</taxon>
        <taxon>Actinomycetota</taxon>
        <taxon>Actinomycetes</taxon>
        <taxon>Kitasatosporales</taxon>
        <taxon>Streptomycetaceae</taxon>
        <taxon>Streptomyces</taxon>
    </lineage>
</organism>
<protein>
    <submittedName>
        <fullName evidence="2">Uncharacterized protein</fullName>
    </submittedName>
</protein>
<evidence type="ECO:0000256" key="1">
    <source>
        <dbReference type="SAM" id="MobiDB-lite"/>
    </source>
</evidence>
<dbReference type="AlphaFoldDB" id="A0A1E5Q0L5"/>
<dbReference type="Proteomes" id="UP000095705">
    <property type="component" value="Unassembled WGS sequence"/>
</dbReference>
<name>A0A1E5Q0L5_9ACTN</name>